<protein>
    <submittedName>
        <fullName evidence="1">Uncharacterized protein</fullName>
    </submittedName>
</protein>
<keyword evidence="2" id="KW-1185">Reference proteome</keyword>
<reference evidence="1 2" key="1">
    <citation type="submission" date="2015-05" db="EMBL/GenBank/DDBJ databases">
        <title>Evolution of Trichinella species and genotypes.</title>
        <authorList>
            <person name="Korhonen P.K."/>
            <person name="Edoardo P."/>
            <person name="Giuseppe L.R."/>
            <person name="Gasser R.B."/>
        </authorList>
    </citation>
    <scope>NUCLEOTIDE SEQUENCE [LARGE SCALE GENOMIC DNA]</scope>
    <source>
        <strain evidence="1">ISS10</strain>
    </source>
</reference>
<evidence type="ECO:0000313" key="2">
    <source>
        <dbReference type="Proteomes" id="UP000054721"/>
    </source>
</evidence>
<dbReference type="Proteomes" id="UP000054721">
    <property type="component" value="Unassembled WGS sequence"/>
</dbReference>
<sequence length="113" mass="12613">METTLKPENHDITVRPHTIFLSTHSTSRCQSSGIIVFRVFNFLNSLAGSTQSPPVKHYCCQRWLKNASDHWTLISSHSTMYKINIMANGIGVPDAIIGYQAAVHVACEQQNGR</sequence>
<proteinExistence type="predicted"/>
<dbReference type="EMBL" id="JYDW01000235">
    <property type="protein sequence ID" value="KRZ51187.1"/>
    <property type="molecule type" value="Genomic_DNA"/>
</dbReference>
<gene>
    <name evidence="1" type="ORF">T02_12440</name>
</gene>
<dbReference type="AlphaFoldDB" id="A0A0V1KV32"/>
<comment type="caution">
    <text evidence="1">The sequence shown here is derived from an EMBL/GenBank/DDBJ whole genome shotgun (WGS) entry which is preliminary data.</text>
</comment>
<name>A0A0V1KV32_9BILA</name>
<organism evidence="1 2">
    <name type="scientific">Trichinella nativa</name>
    <dbReference type="NCBI Taxonomy" id="6335"/>
    <lineage>
        <taxon>Eukaryota</taxon>
        <taxon>Metazoa</taxon>
        <taxon>Ecdysozoa</taxon>
        <taxon>Nematoda</taxon>
        <taxon>Enoplea</taxon>
        <taxon>Dorylaimia</taxon>
        <taxon>Trichinellida</taxon>
        <taxon>Trichinellidae</taxon>
        <taxon>Trichinella</taxon>
    </lineage>
</organism>
<accession>A0A0V1KV32</accession>
<evidence type="ECO:0000313" key="1">
    <source>
        <dbReference type="EMBL" id="KRZ51187.1"/>
    </source>
</evidence>